<dbReference type="GO" id="GO:0005886">
    <property type="term" value="C:plasma membrane"/>
    <property type="evidence" value="ECO:0007669"/>
    <property type="project" value="UniProtKB-SubCell"/>
</dbReference>
<dbReference type="GO" id="GO:0042910">
    <property type="term" value="F:xenobiotic transmembrane transporter activity"/>
    <property type="evidence" value="ECO:0007669"/>
    <property type="project" value="InterPro"/>
</dbReference>
<feature type="transmembrane region" description="Helical" evidence="8">
    <location>
        <begin position="44"/>
        <end position="65"/>
    </location>
</feature>
<dbReference type="Gene3D" id="1.20.1720.10">
    <property type="entry name" value="Multidrug resistance protein D"/>
    <property type="match status" value="1"/>
</dbReference>
<protein>
    <recommendedName>
        <fullName evidence="8">Bcr/CflA family efflux transporter</fullName>
    </recommendedName>
</protein>
<feature type="transmembrane region" description="Helical" evidence="8">
    <location>
        <begin position="280"/>
        <end position="301"/>
    </location>
</feature>
<feature type="transmembrane region" description="Helical" evidence="8">
    <location>
        <begin position="12"/>
        <end position="32"/>
    </location>
</feature>
<evidence type="ECO:0000256" key="5">
    <source>
        <dbReference type="ARBA" id="ARBA00022692"/>
    </source>
</evidence>
<dbReference type="SUPFAM" id="SSF103473">
    <property type="entry name" value="MFS general substrate transporter"/>
    <property type="match status" value="1"/>
</dbReference>
<evidence type="ECO:0000256" key="1">
    <source>
        <dbReference type="ARBA" id="ARBA00004651"/>
    </source>
</evidence>
<dbReference type="InterPro" id="IPR020846">
    <property type="entry name" value="MFS_dom"/>
</dbReference>
<feature type="transmembrane region" description="Helical" evidence="8">
    <location>
        <begin position="247"/>
        <end position="268"/>
    </location>
</feature>
<evidence type="ECO:0000256" key="3">
    <source>
        <dbReference type="ARBA" id="ARBA00022448"/>
    </source>
</evidence>
<name>A0A6I4RW45_FRATU</name>
<keyword evidence="7 8" id="KW-0472">Membrane</keyword>
<proteinExistence type="inferred from homology"/>
<keyword evidence="8" id="KW-0997">Cell inner membrane</keyword>
<feature type="transmembrane region" description="Helical" evidence="8">
    <location>
        <begin position="167"/>
        <end position="185"/>
    </location>
</feature>
<reference evidence="10 11" key="1">
    <citation type="submission" date="2019-06" db="EMBL/GenBank/DDBJ databases">
        <title>Phylogeography and genetic diversity of Francisella tularensis subsp. holarctica in France (1947-2018).</title>
        <authorList>
            <person name="Kevin M."/>
            <person name="Madani N."/>
            <person name="Maurin M."/>
        </authorList>
    </citation>
    <scope>NUCLEOTIDE SEQUENCE [LARGE SCALE GENOMIC DNA]</scope>
    <source>
        <strain evidence="10 11">ATCC 15482</strain>
    </source>
</reference>
<sequence length="400" mass="44494">MFGIRKGSKYLIFFVVIFVALPPFAIDAYIPAFGNIADFFNVNVNKVAITVSTYVVGFGIGMLFWGALSDRFGRKKILTIGMLIYIVSSILCSLTHSFDTLILMRFLQGLGDSPAGVAAMAVLKDCYRGQKLMKMMATMVMVFMLAPIVAPIIGSLIIYTTGSWQDIFHFLTIYGVILLILTLIMPETHPSYKRSKNLVISFKTYLNHFMNIPFIFGGLTGGLCFGALFSFITASSNLIIGYFHLGYTQYCILFGLNICGVVFASNYIRRKVTAHNQRKLILNGYYFAIIITIINILSSYIFDNIYIFIFLNALLTIGLAFVNITTTSKVIDLLKEGFAAGNAVIRLVKFTVAGTAGFFLSFLSISKLMIGIPAQQLGFIVASLCLFLLIKHRLFPNQYH</sequence>
<feature type="transmembrane region" description="Helical" evidence="8">
    <location>
        <begin position="102"/>
        <end position="123"/>
    </location>
</feature>
<evidence type="ECO:0000256" key="8">
    <source>
        <dbReference type="RuleBase" id="RU365088"/>
    </source>
</evidence>
<dbReference type="InterPro" id="IPR004812">
    <property type="entry name" value="Efflux_drug-R_Bcr/CmlA"/>
</dbReference>
<feature type="transmembrane region" description="Helical" evidence="8">
    <location>
        <begin position="206"/>
        <end position="232"/>
    </location>
</feature>
<dbReference type="AlphaFoldDB" id="A0A6I4RW45"/>
<comment type="subcellular location">
    <subcellularLocation>
        <location evidence="8">Cell inner membrane</location>
        <topology evidence="8">Multi-pass membrane protein</topology>
    </subcellularLocation>
    <subcellularLocation>
        <location evidence="1">Cell membrane</location>
        <topology evidence="1">Multi-pass membrane protein</topology>
    </subcellularLocation>
</comment>
<dbReference type="Proteomes" id="UP000469081">
    <property type="component" value="Unassembled WGS sequence"/>
</dbReference>
<feature type="transmembrane region" description="Helical" evidence="8">
    <location>
        <begin position="307"/>
        <end position="326"/>
    </location>
</feature>
<feature type="domain" description="Major facilitator superfamily (MFS) profile" evidence="9">
    <location>
        <begin position="11"/>
        <end position="400"/>
    </location>
</feature>
<evidence type="ECO:0000256" key="7">
    <source>
        <dbReference type="ARBA" id="ARBA00023136"/>
    </source>
</evidence>
<evidence type="ECO:0000256" key="4">
    <source>
        <dbReference type="ARBA" id="ARBA00022475"/>
    </source>
</evidence>
<comment type="similarity">
    <text evidence="2 8">Belongs to the major facilitator superfamily. Bcr/CmlA family.</text>
</comment>
<evidence type="ECO:0000313" key="11">
    <source>
        <dbReference type="Proteomes" id="UP000469081"/>
    </source>
</evidence>
<gene>
    <name evidence="10" type="ORF">FNC33_07950</name>
</gene>
<evidence type="ECO:0000256" key="2">
    <source>
        <dbReference type="ARBA" id="ARBA00006236"/>
    </source>
</evidence>
<dbReference type="EMBL" id="VJEZ01000011">
    <property type="protein sequence ID" value="MWZ40465.1"/>
    <property type="molecule type" value="Genomic_DNA"/>
</dbReference>
<dbReference type="InterPro" id="IPR036259">
    <property type="entry name" value="MFS_trans_sf"/>
</dbReference>
<feature type="transmembrane region" description="Helical" evidence="8">
    <location>
        <begin position="77"/>
        <end position="96"/>
    </location>
</feature>
<comment type="caution">
    <text evidence="10">The sequence shown here is derived from an EMBL/GenBank/DDBJ whole genome shotgun (WGS) entry which is preliminary data.</text>
</comment>
<evidence type="ECO:0000313" key="10">
    <source>
        <dbReference type="EMBL" id="MWZ40465.1"/>
    </source>
</evidence>
<evidence type="ECO:0000259" key="9">
    <source>
        <dbReference type="PROSITE" id="PS50850"/>
    </source>
</evidence>
<keyword evidence="5 8" id="KW-0812">Transmembrane</keyword>
<dbReference type="RefSeq" id="WP_003038952.1">
    <property type="nucleotide sequence ID" value="NZ_VJEZ01000011.1"/>
</dbReference>
<dbReference type="InterPro" id="IPR011701">
    <property type="entry name" value="MFS"/>
</dbReference>
<dbReference type="PANTHER" id="PTHR23502:SF132">
    <property type="entry name" value="POLYAMINE TRANSPORTER 2-RELATED"/>
    <property type="match status" value="1"/>
</dbReference>
<dbReference type="PROSITE" id="PS50850">
    <property type="entry name" value="MFS"/>
    <property type="match status" value="1"/>
</dbReference>
<dbReference type="PANTHER" id="PTHR23502">
    <property type="entry name" value="MAJOR FACILITATOR SUPERFAMILY"/>
    <property type="match status" value="1"/>
</dbReference>
<accession>A0A6I4RW45</accession>
<keyword evidence="4" id="KW-1003">Cell membrane</keyword>
<dbReference type="NCBIfam" id="TIGR00710">
    <property type="entry name" value="efflux_Bcr_CflA"/>
    <property type="match status" value="1"/>
</dbReference>
<feature type="transmembrane region" description="Helical" evidence="8">
    <location>
        <begin position="135"/>
        <end position="161"/>
    </location>
</feature>
<feature type="transmembrane region" description="Helical" evidence="8">
    <location>
        <begin position="372"/>
        <end position="390"/>
    </location>
</feature>
<dbReference type="Pfam" id="PF07690">
    <property type="entry name" value="MFS_1"/>
    <property type="match status" value="1"/>
</dbReference>
<keyword evidence="6 8" id="KW-1133">Transmembrane helix</keyword>
<keyword evidence="3 8" id="KW-0813">Transport</keyword>
<dbReference type="CDD" id="cd17320">
    <property type="entry name" value="MFS_MdfA_MDR_like"/>
    <property type="match status" value="1"/>
</dbReference>
<organism evidence="10 11">
    <name type="scientific">Francisella tularensis</name>
    <dbReference type="NCBI Taxonomy" id="263"/>
    <lineage>
        <taxon>Bacteria</taxon>
        <taxon>Pseudomonadati</taxon>
        <taxon>Pseudomonadota</taxon>
        <taxon>Gammaproteobacteria</taxon>
        <taxon>Thiotrichales</taxon>
        <taxon>Francisellaceae</taxon>
        <taxon>Francisella</taxon>
    </lineage>
</organism>
<feature type="transmembrane region" description="Helical" evidence="8">
    <location>
        <begin position="347"/>
        <end position="366"/>
    </location>
</feature>
<dbReference type="GO" id="GO:1990961">
    <property type="term" value="P:xenobiotic detoxification by transmembrane export across the plasma membrane"/>
    <property type="evidence" value="ECO:0007669"/>
    <property type="project" value="InterPro"/>
</dbReference>
<evidence type="ECO:0000256" key="6">
    <source>
        <dbReference type="ARBA" id="ARBA00022989"/>
    </source>
</evidence>